<proteinExistence type="predicted"/>
<keyword evidence="2" id="KW-1185">Reference proteome</keyword>
<sequence length="109" mass="13353">MSADEAPPVYISKRTGPRFLYRPDLMAKYNRRLHRPRYNSPTPFQRKFHIFTHVFMFGLGYYMVFLHDFGPEEHCLSWLQRWHSQKVNEFWTLNQDETDELKQLKTKKE</sequence>
<evidence type="ECO:0000313" key="1">
    <source>
        <dbReference type="EMBL" id="KAJ1974099.1"/>
    </source>
</evidence>
<organism evidence="1 2">
    <name type="scientific">Dimargaris verticillata</name>
    <dbReference type="NCBI Taxonomy" id="2761393"/>
    <lineage>
        <taxon>Eukaryota</taxon>
        <taxon>Fungi</taxon>
        <taxon>Fungi incertae sedis</taxon>
        <taxon>Zoopagomycota</taxon>
        <taxon>Kickxellomycotina</taxon>
        <taxon>Dimargaritomycetes</taxon>
        <taxon>Dimargaritales</taxon>
        <taxon>Dimargaritaceae</taxon>
        <taxon>Dimargaris</taxon>
    </lineage>
</organism>
<dbReference type="AlphaFoldDB" id="A0A9W8E7Q4"/>
<dbReference type="EMBL" id="JANBQB010000704">
    <property type="protein sequence ID" value="KAJ1974099.1"/>
    <property type="molecule type" value="Genomic_DNA"/>
</dbReference>
<evidence type="ECO:0000313" key="2">
    <source>
        <dbReference type="Proteomes" id="UP001151582"/>
    </source>
</evidence>
<dbReference type="Proteomes" id="UP001151582">
    <property type="component" value="Unassembled WGS sequence"/>
</dbReference>
<accession>A0A9W8E7Q4</accession>
<gene>
    <name evidence="1" type="ORF">H4R34_004844</name>
</gene>
<reference evidence="1" key="1">
    <citation type="submission" date="2022-07" db="EMBL/GenBank/DDBJ databases">
        <title>Phylogenomic reconstructions and comparative analyses of Kickxellomycotina fungi.</title>
        <authorList>
            <person name="Reynolds N.K."/>
            <person name="Stajich J.E."/>
            <person name="Barry K."/>
            <person name="Grigoriev I.V."/>
            <person name="Crous P."/>
            <person name="Smith M.E."/>
        </authorList>
    </citation>
    <scope>NUCLEOTIDE SEQUENCE</scope>
    <source>
        <strain evidence="1">RSA 567</strain>
    </source>
</reference>
<protein>
    <submittedName>
        <fullName evidence="1">Uncharacterized protein</fullName>
    </submittedName>
</protein>
<dbReference type="OrthoDB" id="192748at2759"/>
<name>A0A9W8E7Q4_9FUNG</name>
<comment type="caution">
    <text evidence="1">The sequence shown here is derived from an EMBL/GenBank/DDBJ whole genome shotgun (WGS) entry which is preliminary data.</text>
</comment>